<dbReference type="EMBL" id="LWDG02000127">
    <property type="protein sequence ID" value="KAE8268823.1"/>
    <property type="molecule type" value="Genomic_DNA"/>
</dbReference>
<dbReference type="GO" id="GO:0043041">
    <property type="term" value="P:amino acid activation for nonribosomal peptide biosynthetic process"/>
    <property type="evidence" value="ECO:0007669"/>
    <property type="project" value="TreeGrafter"/>
</dbReference>
<dbReference type="GO" id="GO:0044550">
    <property type="term" value="P:secondary metabolite biosynthetic process"/>
    <property type="evidence" value="ECO:0007669"/>
    <property type="project" value="TreeGrafter"/>
</dbReference>
<dbReference type="GO" id="GO:0031177">
    <property type="term" value="F:phosphopantetheine binding"/>
    <property type="evidence" value="ECO:0007669"/>
    <property type="project" value="TreeGrafter"/>
</dbReference>
<evidence type="ECO:0000313" key="5">
    <source>
        <dbReference type="Proteomes" id="UP000078113"/>
    </source>
</evidence>
<sequence>MAAAVVAARQLGSSVQSPSRSLASVIWVRERVAEGSGFSHQEISTLVGPLAIEYPIICEVIGPVRKEHNDLDRLIDSVRQAKDARRRSRAAAIDFALLQAFSEDEPQQGSDHAETRTGPSTSETAVLPSNRIVLSMGDGQCLSQSSDAAVVLHLTFGAQRPVLHLSSRLGVSILGGKSVFEDMETIENLLHVLSGACEQLTAKRLTSTDLSLGPWLDDAAFKQISHEVAYGLGLSWDQVEDVAPTTELQHRMLKETLTDGSAARSRYVFAFKSHHSTLDAIRAHRALCLLVAARSIFRTEFAILSTGEAVQIIHTATRNVVSPLQRFSSTAEMHRAFDKLAAEAAETKIGSTPCKFTVLTSATGEVSMVWLMHHIFYDAWSLHLLEEQWRTLYDSMSEAEESLHQSRWMDGIIGPDVPSAKLAAFLKARNKDSDFEFWRTLLAGAQSLPSRQAKHSKTLEDFDRFRHVRVAGPISDVSGLSGISLSTIILFAAASALRDYFQVAVVPFGIYLSGRTAPVDGIENMIGACINVAPCLLRTDRGQASLQQLGAFQKDLEAVQEHGLVGLEEAAAAAGVDAKMFDNVRLNFINTSFSGEVNDLGLDEEDCEVGRSSRGKMLVDSHLNHDGELEVIVGASSALLPLQDLPELAGRIHAGARAICSECAHTSTAKSRSPV</sequence>
<dbReference type="Gene3D" id="3.30.559.30">
    <property type="entry name" value="Nonribosomal peptide synthetase, condensation domain"/>
    <property type="match status" value="1"/>
</dbReference>
<dbReference type="Gene3D" id="3.30.559.10">
    <property type="entry name" value="Chloramphenicol acetyltransferase-like domain"/>
    <property type="match status" value="1"/>
</dbReference>
<feature type="domain" description="Condensation" evidence="3">
    <location>
        <begin position="240"/>
        <end position="580"/>
    </location>
</feature>
<dbReference type="PANTHER" id="PTHR45527">
    <property type="entry name" value="NONRIBOSOMAL PEPTIDE SYNTHETASE"/>
    <property type="match status" value="1"/>
</dbReference>
<dbReference type="GO" id="GO:0005737">
    <property type="term" value="C:cytoplasm"/>
    <property type="evidence" value="ECO:0007669"/>
    <property type="project" value="TreeGrafter"/>
</dbReference>
<proteinExistence type="predicted"/>
<evidence type="ECO:0000256" key="2">
    <source>
        <dbReference type="SAM" id="MobiDB-lite"/>
    </source>
</evidence>
<dbReference type="Proteomes" id="UP000078113">
    <property type="component" value="Unassembled WGS sequence"/>
</dbReference>
<keyword evidence="5" id="KW-1185">Reference proteome</keyword>
<accession>A0A8X7N9F7</accession>
<dbReference type="PANTHER" id="PTHR45527:SF1">
    <property type="entry name" value="FATTY ACID SYNTHASE"/>
    <property type="match status" value="1"/>
</dbReference>
<comment type="caution">
    <text evidence="4">The sequence shown here is derived from an EMBL/GenBank/DDBJ whole genome shotgun (WGS) entry which is preliminary data.</text>
</comment>
<evidence type="ECO:0000256" key="1">
    <source>
        <dbReference type="ARBA" id="ARBA00023268"/>
    </source>
</evidence>
<dbReference type="SUPFAM" id="SSF52777">
    <property type="entry name" value="CoA-dependent acyltransferases"/>
    <property type="match status" value="2"/>
</dbReference>
<keyword evidence="1" id="KW-0511">Multifunctional enzyme</keyword>
<feature type="region of interest" description="Disordered" evidence="2">
    <location>
        <begin position="103"/>
        <end position="124"/>
    </location>
</feature>
<dbReference type="Pfam" id="PF00668">
    <property type="entry name" value="Condensation"/>
    <property type="match status" value="1"/>
</dbReference>
<dbReference type="GO" id="GO:0016874">
    <property type="term" value="F:ligase activity"/>
    <property type="evidence" value="ECO:0007669"/>
    <property type="project" value="UniProtKB-KW"/>
</dbReference>
<evidence type="ECO:0000313" key="4">
    <source>
        <dbReference type="EMBL" id="KAE8268823.1"/>
    </source>
</evidence>
<reference evidence="4" key="2">
    <citation type="journal article" date="2019" name="IMA Fungus">
        <title>Genome sequencing and comparison of five Tilletia species to identify candidate genes for the detection of regulated species infecting wheat.</title>
        <authorList>
            <person name="Nguyen H.D.T."/>
            <person name="Sultana T."/>
            <person name="Kesanakurti P."/>
            <person name="Hambleton S."/>
        </authorList>
    </citation>
    <scope>NUCLEOTIDE SEQUENCE</scope>
    <source>
        <strain evidence="4">DAOMC 236422</strain>
    </source>
</reference>
<dbReference type="AlphaFoldDB" id="A0A8X7N9F7"/>
<evidence type="ECO:0000259" key="3">
    <source>
        <dbReference type="Pfam" id="PF00668"/>
    </source>
</evidence>
<dbReference type="InterPro" id="IPR023213">
    <property type="entry name" value="CAT-like_dom_sf"/>
</dbReference>
<protein>
    <recommendedName>
        <fullName evidence="3">Condensation domain-containing protein</fullName>
    </recommendedName>
</protein>
<dbReference type="InterPro" id="IPR001242">
    <property type="entry name" value="Condensation_dom"/>
</dbReference>
<reference evidence="4" key="1">
    <citation type="submission" date="2016-04" db="EMBL/GenBank/DDBJ databases">
        <authorList>
            <person name="Nguyen H.D."/>
            <person name="Samba Siva P."/>
            <person name="Cullis J."/>
            <person name="Levesque C.A."/>
            <person name="Hambleton S."/>
        </authorList>
    </citation>
    <scope>NUCLEOTIDE SEQUENCE</scope>
    <source>
        <strain evidence="4">DAOMC 236422</strain>
    </source>
</reference>
<gene>
    <name evidence="4" type="ORF">A4X09_0g3529</name>
</gene>
<organism evidence="4 5">
    <name type="scientific">Tilletia walkeri</name>
    <dbReference type="NCBI Taxonomy" id="117179"/>
    <lineage>
        <taxon>Eukaryota</taxon>
        <taxon>Fungi</taxon>
        <taxon>Dikarya</taxon>
        <taxon>Basidiomycota</taxon>
        <taxon>Ustilaginomycotina</taxon>
        <taxon>Exobasidiomycetes</taxon>
        <taxon>Tilletiales</taxon>
        <taxon>Tilletiaceae</taxon>
        <taxon>Tilletia</taxon>
    </lineage>
</organism>
<name>A0A8X7N9F7_9BASI</name>